<evidence type="ECO:0000256" key="4">
    <source>
        <dbReference type="ARBA" id="ARBA00008426"/>
    </source>
</evidence>
<dbReference type="NCBIfam" id="TIGR00876">
    <property type="entry name" value="tal_mycobact"/>
    <property type="match status" value="1"/>
</dbReference>
<evidence type="ECO:0000313" key="12">
    <source>
        <dbReference type="EMBL" id="ASC72720.1"/>
    </source>
</evidence>
<comment type="function">
    <text evidence="1 11">Transaldolase is important for the balance of metabolites in the pentose-phosphate pathway.</text>
</comment>
<keyword evidence="13" id="KW-1185">Reference proteome</keyword>
<dbReference type="Gene3D" id="3.20.20.70">
    <property type="entry name" value="Aldolase class I"/>
    <property type="match status" value="1"/>
</dbReference>
<gene>
    <name evidence="12" type="primary">talA_2</name>
    <name evidence="11" type="synonym">tal</name>
    <name evidence="12" type="ORF">XM38_036780</name>
</gene>
<dbReference type="PANTHER" id="PTHR10683">
    <property type="entry name" value="TRANSALDOLASE"/>
    <property type="match status" value="1"/>
</dbReference>
<evidence type="ECO:0000256" key="7">
    <source>
        <dbReference type="ARBA" id="ARBA00022679"/>
    </source>
</evidence>
<evidence type="ECO:0000256" key="11">
    <source>
        <dbReference type="HAMAP-Rule" id="MF_00493"/>
    </source>
</evidence>
<dbReference type="CDD" id="cd00955">
    <property type="entry name" value="Transaldolase_like"/>
    <property type="match status" value="1"/>
</dbReference>
<keyword evidence="7 11" id="KW-0808">Transferase</keyword>
<dbReference type="InterPro" id="IPR001585">
    <property type="entry name" value="TAL/FSA"/>
</dbReference>
<dbReference type="RefSeq" id="WP_080810288.1">
    <property type="nucleotide sequence ID" value="NZ_CP021983.2"/>
</dbReference>
<protein>
    <recommendedName>
        <fullName evidence="5 11">Transaldolase</fullName>
        <ecNumber evidence="5 11">2.2.1.2</ecNumber>
    </recommendedName>
</protein>
<keyword evidence="9 11" id="KW-0704">Schiff base</keyword>
<dbReference type="GO" id="GO:0005737">
    <property type="term" value="C:cytoplasm"/>
    <property type="evidence" value="ECO:0007669"/>
    <property type="project" value="UniProtKB-SubCell"/>
</dbReference>
<reference evidence="12 13" key="1">
    <citation type="journal article" date="2016" name="Biochim. Biophys. Acta">
        <title>Characterization of red-shifted phycobilisomes isolated from the chlorophyll f-containing cyanobacterium Halomicronema hongdechloris.</title>
        <authorList>
            <person name="Li Y."/>
            <person name="Lin Y."/>
            <person name="Garvey C.J."/>
            <person name="Birch D."/>
            <person name="Corkery R.W."/>
            <person name="Loughlin P.C."/>
            <person name="Scheer H."/>
            <person name="Willows R.D."/>
            <person name="Chen M."/>
        </authorList>
    </citation>
    <scope>NUCLEOTIDE SEQUENCE [LARGE SCALE GENOMIC DNA]</scope>
    <source>
        <strain evidence="12 13">C2206</strain>
    </source>
</reference>
<evidence type="ECO:0000256" key="10">
    <source>
        <dbReference type="ARBA" id="ARBA00048810"/>
    </source>
</evidence>
<dbReference type="STRING" id="1641165.XM38_13960"/>
<dbReference type="UniPathway" id="UPA00115">
    <property type="reaction ID" value="UER00414"/>
</dbReference>
<dbReference type="EMBL" id="CP021983">
    <property type="protein sequence ID" value="ASC72720.1"/>
    <property type="molecule type" value="Genomic_DNA"/>
</dbReference>
<dbReference type="EC" id="2.2.1.2" evidence="5 11"/>
<evidence type="ECO:0000256" key="6">
    <source>
        <dbReference type="ARBA" id="ARBA00022490"/>
    </source>
</evidence>
<evidence type="ECO:0000256" key="5">
    <source>
        <dbReference type="ARBA" id="ARBA00013151"/>
    </source>
</evidence>
<dbReference type="PIRSF" id="PIRSF036915">
    <property type="entry name" value="Trnald_Bac_Plnt"/>
    <property type="match status" value="1"/>
</dbReference>
<organism evidence="12 13">
    <name type="scientific">Halomicronema hongdechloris C2206</name>
    <dbReference type="NCBI Taxonomy" id="1641165"/>
    <lineage>
        <taxon>Bacteria</taxon>
        <taxon>Bacillati</taxon>
        <taxon>Cyanobacteriota</taxon>
        <taxon>Cyanophyceae</taxon>
        <taxon>Nodosilineales</taxon>
        <taxon>Nodosilineaceae</taxon>
        <taxon>Halomicronema</taxon>
    </lineage>
</organism>
<dbReference type="OrthoDB" id="140919at2"/>
<dbReference type="Pfam" id="PF00923">
    <property type="entry name" value="TAL_FSA"/>
    <property type="match status" value="1"/>
</dbReference>
<proteinExistence type="inferred from homology"/>
<dbReference type="NCBIfam" id="NF002881">
    <property type="entry name" value="PRK03343.1"/>
    <property type="match status" value="1"/>
</dbReference>
<evidence type="ECO:0000256" key="3">
    <source>
        <dbReference type="ARBA" id="ARBA00004857"/>
    </source>
</evidence>
<dbReference type="AlphaFoldDB" id="A0A1Z3HQX8"/>
<dbReference type="InterPro" id="IPR004732">
    <property type="entry name" value="Transaldolase_2"/>
</dbReference>
<keyword evidence="6 11" id="KW-0963">Cytoplasm</keyword>
<dbReference type="GO" id="GO:0004801">
    <property type="term" value="F:transaldolase activity"/>
    <property type="evidence" value="ECO:0007669"/>
    <property type="project" value="UniProtKB-UniRule"/>
</dbReference>
<dbReference type="SUPFAM" id="SSF51569">
    <property type="entry name" value="Aldolase"/>
    <property type="match status" value="1"/>
</dbReference>
<comment type="pathway">
    <text evidence="3 11">Carbohydrate degradation; pentose phosphate pathway; D-glyceraldehyde 3-phosphate and beta-D-fructose 6-phosphate from D-ribose 5-phosphate and D-xylulose 5-phosphate (non-oxidative stage): step 2/3.</text>
</comment>
<keyword evidence="8 11" id="KW-0570">Pentose shunt</keyword>
<evidence type="ECO:0000313" key="13">
    <source>
        <dbReference type="Proteomes" id="UP000191901"/>
    </source>
</evidence>
<comment type="subcellular location">
    <subcellularLocation>
        <location evidence="2 11">Cytoplasm</location>
    </subcellularLocation>
</comment>
<evidence type="ECO:0000256" key="9">
    <source>
        <dbReference type="ARBA" id="ARBA00023270"/>
    </source>
</evidence>
<sequence>MSTNPLLTLKEYGQSLWMDYLSRSIIETGELKQRIDNQGLAGITSNPSIFEKSIRSDDRYQPDIQQGIQNEWTAEQIYQSLAFEDVRRACDELRPVYNATDGADGYVSIEVSPHLARDIAGTMAEARRFFATVDRDNVMIKIPGTLEGLGAIEQAITEGINVNVTLLFSVEMYTQAAWAYIRGLEKRAELGRPIDRIASVASFFLSRIDTKVDDRLAAKLEQADGERQQRLEALRGRIAIANAKLAYQRFQELFGSERWQALANRGAQVQRLLWASTSTKNPDYSDVMYVEELVGQHTINTMPLETIDAVADHGNIQPDQVLTGWDLARQQIESLADPAIDINLNQVMDELLEEGIDKFVKPYDALLQSIQEKMEQLTPA</sequence>
<dbReference type="GO" id="GO:0005975">
    <property type="term" value="P:carbohydrate metabolic process"/>
    <property type="evidence" value="ECO:0007669"/>
    <property type="project" value="InterPro"/>
</dbReference>
<comment type="similarity">
    <text evidence="4 11">Belongs to the transaldolase family. Type 2 subfamily.</text>
</comment>
<evidence type="ECO:0000256" key="1">
    <source>
        <dbReference type="ARBA" id="ARBA00003518"/>
    </source>
</evidence>
<dbReference type="InterPro" id="IPR013785">
    <property type="entry name" value="Aldolase_TIM"/>
</dbReference>
<feature type="active site" description="Schiff-base intermediate with substrate" evidence="11">
    <location>
        <position position="141"/>
    </location>
</feature>
<dbReference type="PANTHER" id="PTHR10683:SF31">
    <property type="entry name" value="TRANSALDOLASE"/>
    <property type="match status" value="1"/>
</dbReference>
<dbReference type="KEGG" id="hhg:XM38_036780"/>
<evidence type="ECO:0000256" key="2">
    <source>
        <dbReference type="ARBA" id="ARBA00004496"/>
    </source>
</evidence>
<dbReference type="Proteomes" id="UP000191901">
    <property type="component" value="Chromosome"/>
</dbReference>
<dbReference type="PROSITE" id="PS01054">
    <property type="entry name" value="TRANSALDOLASE_1"/>
    <property type="match status" value="1"/>
</dbReference>
<accession>A0A1Z3HQX8</accession>
<dbReference type="InterPro" id="IPR018225">
    <property type="entry name" value="Transaldolase_AS"/>
</dbReference>
<evidence type="ECO:0000256" key="8">
    <source>
        <dbReference type="ARBA" id="ARBA00023126"/>
    </source>
</evidence>
<name>A0A1Z3HQX8_9CYAN</name>
<dbReference type="HAMAP" id="MF_00493">
    <property type="entry name" value="Transaldolase_2"/>
    <property type="match status" value="1"/>
</dbReference>
<dbReference type="GO" id="GO:0006098">
    <property type="term" value="P:pentose-phosphate shunt"/>
    <property type="evidence" value="ECO:0007669"/>
    <property type="project" value="UniProtKB-UniRule"/>
</dbReference>
<comment type="catalytic activity">
    <reaction evidence="10 11">
        <text>D-sedoheptulose 7-phosphate + D-glyceraldehyde 3-phosphate = D-erythrose 4-phosphate + beta-D-fructose 6-phosphate</text>
        <dbReference type="Rhea" id="RHEA:17053"/>
        <dbReference type="ChEBI" id="CHEBI:16897"/>
        <dbReference type="ChEBI" id="CHEBI:57483"/>
        <dbReference type="ChEBI" id="CHEBI:57634"/>
        <dbReference type="ChEBI" id="CHEBI:59776"/>
        <dbReference type="EC" id="2.2.1.2"/>
    </reaction>
</comment>